<feature type="region of interest" description="Disordered" evidence="2">
    <location>
        <begin position="392"/>
        <end position="425"/>
    </location>
</feature>
<comment type="caution">
    <text evidence="5">The sequence shown here is derived from an EMBL/GenBank/DDBJ whole genome shotgun (WGS) entry which is preliminary data.</text>
</comment>
<organism evidence="5 6">
    <name type="scientific">Mycolicibacter senuensis</name>
    <dbReference type="NCBI Taxonomy" id="386913"/>
    <lineage>
        <taxon>Bacteria</taxon>
        <taxon>Bacillati</taxon>
        <taxon>Actinomycetota</taxon>
        <taxon>Actinomycetes</taxon>
        <taxon>Mycobacteriales</taxon>
        <taxon>Mycobacteriaceae</taxon>
        <taxon>Mycolicibacter</taxon>
    </lineage>
</organism>
<sequence length="466" mass="45679">MDFAFLPPEINSGRMYAGAGAGPLLAAASSWDALAAELNTAGLAYESVLTELSSGWAGPSAAAMAAAAAPYVHWMRSAAIQAEETAIQARAATAAYEAAFAMTVPPPVIAANRSLLMTLVATNFLGQNSAAIAATEAHYAQMWAQDTTAMSGYAAGAAAATRLDPFGQPPPTTNPAAGAAQAAGMGKAVGHATGIGKTLGHATGVKSVGHATGLGKAVGQAAATAAEGQGEGLLAGVTPALPNSTLPTAVGSSTGASALAGVIGPLTAAAASSAHTIELVDAGLEVVVDSIGTFGIDALGSFLIDPLGVFGVTEELFRAAMSGALPITASMASAASISGLSVPLAWASAVPSVIGQVGVSLASAGSSAAPAIAGETVVPAAGMAAAGLAGRASAGATRGHRVPTTGSTTPRPREQQPNELPELTPESAFGLLMGADIELRELAELRNAGVLTDEEYAAEKRALVGH</sequence>
<evidence type="ECO:0000259" key="4">
    <source>
        <dbReference type="Pfam" id="PF09851"/>
    </source>
</evidence>
<dbReference type="Pfam" id="PF00823">
    <property type="entry name" value="PPE"/>
    <property type="match status" value="1"/>
</dbReference>
<dbReference type="AlphaFoldDB" id="A0A7I9XFA4"/>
<dbReference type="PANTHER" id="PTHR46766">
    <property type="entry name" value="GLUTAMINE-RICH PROTEIN 2"/>
    <property type="match status" value="1"/>
</dbReference>
<evidence type="ECO:0000256" key="1">
    <source>
        <dbReference type="ARBA" id="ARBA00010652"/>
    </source>
</evidence>
<dbReference type="EMBL" id="BLKV01000001">
    <property type="protein sequence ID" value="GFG68642.1"/>
    <property type="molecule type" value="Genomic_DNA"/>
</dbReference>
<dbReference type="FunFam" id="1.20.1260.20:FF:000001">
    <property type="entry name" value="PPE family protein PPE41"/>
    <property type="match status" value="1"/>
</dbReference>
<dbReference type="OrthoDB" id="4764793at2"/>
<dbReference type="Gene3D" id="1.20.1260.20">
    <property type="entry name" value="PPE superfamily"/>
    <property type="match status" value="1"/>
</dbReference>
<dbReference type="PANTHER" id="PTHR46766:SF1">
    <property type="entry name" value="GLUTAMINE-RICH PROTEIN 2"/>
    <property type="match status" value="1"/>
</dbReference>
<name>A0A7I9XFA4_9MYCO</name>
<protein>
    <submittedName>
        <fullName evidence="5">PPE family protein</fullName>
    </submittedName>
</protein>
<evidence type="ECO:0000313" key="5">
    <source>
        <dbReference type="EMBL" id="GFG68642.1"/>
    </source>
</evidence>
<dbReference type="Pfam" id="PF09851">
    <property type="entry name" value="SHOCT"/>
    <property type="match status" value="1"/>
</dbReference>
<dbReference type="GO" id="GO:0052572">
    <property type="term" value="P:response to host immune response"/>
    <property type="evidence" value="ECO:0007669"/>
    <property type="project" value="TreeGrafter"/>
</dbReference>
<dbReference type="Proteomes" id="UP000465263">
    <property type="component" value="Unassembled WGS sequence"/>
</dbReference>
<dbReference type="InterPro" id="IPR018649">
    <property type="entry name" value="SHOCT"/>
</dbReference>
<comment type="similarity">
    <text evidence="1">Belongs to the mycobacterial PPE family.</text>
</comment>
<dbReference type="SUPFAM" id="SSF140459">
    <property type="entry name" value="PE/PPE dimer-like"/>
    <property type="match status" value="1"/>
</dbReference>
<proteinExistence type="inferred from homology"/>
<dbReference type="InterPro" id="IPR000030">
    <property type="entry name" value="PPE_dom"/>
</dbReference>
<gene>
    <name evidence="5" type="primary">PPE31_2</name>
    <name evidence="5" type="ORF">MSEN_03620</name>
</gene>
<evidence type="ECO:0000313" key="6">
    <source>
        <dbReference type="Proteomes" id="UP000465263"/>
    </source>
</evidence>
<reference evidence="5 6" key="1">
    <citation type="journal article" date="2019" name="Emerg. Microbes Infect.">
        <title>Comprehensive subspecies identification of 175 nontuberculous mycobacteria species based on 7547 genomic profiles.</title>
        <authorList>
            <person name="Matsumoto Y."/>
            <person name="Kinjo T."/>
            <person name="Motooka D."/>
            <person name="Nabeya D."/>
            <person name="Jung N."/>
            <person name="Uechi K."/>
            <person name="Horii T."/>
            <person name="Iida T."/>
            <person name="Fujita J."/>
            <person name="Nakamura S."/>
        </authorList>
    </citation>
    <scope>NUCLEOTIDE SEQUENCE [LARGE SCALE GENOMIC DNA]</scope>
    <source>
        <strain evidence="5 6">JCM 16017</strain>
    </source>
</reference>
<dbReference type="RefSeq" id="WP_085084981.1">
    <property type="nucleotide sequence ID" value="NZ_BLKV01000001.1"/>
</dbReference>
<feature type="domain" description="SHOCT" evidence="4">
    <location>
        <begin position="438"/>
        <end position="463"/>
    </location>
</feature>
<dbReference type="InterPro" id="IPR038332">
    <property type="entry name" value="PPE_sf"/>
</dbReference>
<keyword evidence="6" id="KW-1185">Reference proteome</keyword>
<accession>A0A7I9XFA4</accession>
<feature type="domain" description="PPE" evidence="3">
    <location>
        <begin position="2"/>
        <end position="161"/>
    </location>
</feature>
<evidence type="ECO:0000259" key="3">
    <source>
        <dbReference type="Pfam" id="PF00823"/>
    </source>
</evidence>
<evidence type="ECO:0000256" key="2">
    <source>
        <dbReference type="SAM" id="MobiDB-lite"/>
    </source>
</evidence>